<evidence type="ECO:0000313" key="2">
    <source>
        <dbReference type="EMBL" id="HAG5377087.1"/>
    </source>
</evidence>
<proteinExistence type="predicted"/>
<evidence type="ECO:0000256" key="1">
    <source>
        <dbReference type="SAM" id="Phobius"/>
    </source>
</evidence>
<dbReference type="Pfam" id="PF16080">
    <property type="entry name" value="Phage_holin_2_3"/>
    <property type="match status" value="1"/>
</dbReference>
<reference evidence="2" key="1">
    <citation type="journal article" date="2018" name="Genome Biol.">
        <title>SKESA: strategic k-mer extension for scrupulous assemblies.</title>
        <authorList>
            <person name="Souvorov A."/>
            <person name="Agarwala R."/>
            <person name="Lipman D.J."/>
        </authorList>
    </citation>
    <scope>NUCLEOTIDE SEQUENCE</scope>
    <source>
        <strain evidence="2">MA.CK_05/00002290</strain>
    </source>
</reference>
<dbReference type="AlphaFoldDB" id="A0A765BWR2"/>
<sequence>MEKHTTWLAYLWAVVASITSYFANWTINDWAALVGIALGVGTFWVNRYYKKRQAVLTEKRNQILEQILREHSPESTIGMLARAELQDDDNGDNDES</sequence>
<gene>
    <name evidence="2" type="ORF">G8P63_003341</name>
</gene>
<keyword evidence="1" id="KW-1133">Transmembrane helix</keyword>
<dbReference type="InterPro" id="IPR032118">
    <property type="entry name" value="Phage_holin_HP1"/>
</dbReference>
<keyword evidence="1" id="KW-0812">Transmembrane</keyword>
<protein>
    <submittedName>
        <fullName evidence="2">Alpha/beta hydrolase</fullName>
    </submittedName>
</protein>
<feature type="transmembrane region" description="Helical" evidence="1">
    <location>
        <begin position="30"/>
        <end position="49"/>
    </location>
</feature>
<accession>A0A765BWR2</accession>
<dbReference type="GO" id="GO:0016787">
    <property type="term" value="F:hydrolase activity"/>
    <property type="evidence" value="ECO:0007669"/>
    <property type="project" value="UniProtKB-KW"/>
</dbReference>
<keyword evidence="2" id="KW-0378">Hydrolase</keyword>
<dbReference type="EMBL" id="DAAYQX010000008">
    <property type="protein sequence ID" value="HAG5377087.1"/>
    <property type="molecule type" value="Genomic_DNA"/>
</dbReference>
<feature type="transmembrane region" description="Helical" evidence="1">
    <location>
        <begin position="7"/>
        <end position="24"/>
    </location>
</feature>
<comment type="caution">
    <text evidence="2">The sequence shown here is derived from an EMBL/GenBank/DDBJ whole genome shotgun (WGS) entry which is preliminary data.</text>
</comment>
<organism evidence="2">
    <name type="scientific">Salmonella enterica</name>
    <name type="common">Salmonella choleraesuis</name>
    <dbReference type="NCBI Taxonomy" id="28901"/>
    <lineage>
        <taxon>Bacteria</taxon>
        <taxon>Pseudomonadati</taxon>
        <taxon>Pseudomonadota</taxon>
        <taxon>Gammaproteobacteria</taxon>
        <taxon>Enterobacterales</taxon>
        <taxon>Enterobacteriaceae</taxon>
        <taxon>Salmonella</taxon>
    </lineage>
</organism>
<reference evidence="2" key="2">
    <citation type="submission" date="2020-02" db="EMBL/GenBank/DDBJ databases">
        <authorList>
            <consortium name="NCBI Pathogen Detection Project"/>
        </authorList>
    </citation>
    <scope>NUCLEOTIDE SEQUENCE</scope>
    <source>
        <strain evidence="2">MA.CK_05/00002290</strain>
    </source>
</reference>
<keyword evidence="1" id="KW-0472">Membrane</keyword>
<name>A0A765BWR2_SALER</name>